<evidence type="ECO:0008006" key="3">
    <source>
        <dbReference type="Google" id="ProtNLM"/>
    </source>
</evidence>
<proteinExistence type="predicted"/>
<protein>
    <recommendedName>
        <fullName evidence="3">RRM domain-containing protein</fullName>
    </recommendedName>
</protein>
<name>L8GVI4_ACACF</name>
<dbReference type="EMBL" id="KB007979">
    <property type="protein sequence ID" value="ELR16957.1"/>
    <property type="molecule type" value="Genomic_DNA"/>
</dbReference>
<dbReference type="RefSeq" id="XP_004338970.1">
    <property type="nucleotide sequence ID" value="XM_004338922.1"/>
</dbReference>
<reference evidence="1 2" key="1">
    <citation type="journal article" date="2013" name="Genome Biol.">
        <title>Genome of Acanthamoeba castellanii highlights extensive lateral gene transfer and early evolution of tyrosine kinase signaling.</title>
        <authorList>
            <person name="Clarke M."/>
            <person name="Lohan A.J."/>
            <person name="Liu B."/>
            <person name="Lagkouvardos I."/>
            <person name="Roy S."/>
            <person name="Zafar N."/>
            <person name="Bertelli C."/>
            <person name="Schilde C."/>
            <person name="Kianianmomeni A."/>
            <person name="Burglin T.R."/>
            <person name="Frech C."/>
            <person name="Turcotte B."/>
            <person name="Kopec K.O."/>
            <person name="Synnott J.M."/>
            <person name="Choo C."/>
            <person name="Paponov I."/>
            <person name="Finkler A."/>
            <person name="Soon Heng Tan C."/>
            <person name="Hutchins A.P."/>
            <person name="Weinmeier T."/>
            <person name="Rattei T."/>
            <person name="Chu J.S."/>
            <person name="Gimenez G."/>
            <person name="Irimia M."/>
            <person name="Rigden D.J."/>
            <person name="Fitzpatrick D.A."/>
            <person name="Lorenzo-Morales J."/>
            <person name="Bateman A."/>
            <person name="Chiu C.H."/>
            <person name="Tang P."/>
            <person name="Hegemann P."/>
            <person name="Fromm H."/>
            <person name="Raoult D."/>
            <person name="Greub G."/>
            <person name="Miranda-Saavedra D."/>
            <person name="Chen N."/>
            <person name="Nash P."/>
            <person name="Ginger M.L."/>
            <person name="Horn M."/>
            <person name="Schaap P."/>
            <person name="Caler L."/>
            <person name="Loftus B."/>
        </authorList>
    </citation>
    <scope>NUCLEOTIDE SEQUENCE [LARGE SCALE GENOMIC DNA]</scope>
    <source>
        <strain evidence="1 2">Neff</strain>
    </source>
</reference>
<keyword evidence="2" id="KW-1185">Reference proteome</keyword>
<dbReference type="Proteomes" id="UP000011083">
    <property type="component" value="Unassembled WGS sequence"/>
</dbReference>
<dbReference type="AlphaFoldDB" id="L8GVI4"/>
<evidence type="ECO:0000313" key="2">
    <source>
        <dbReference type="Proteomes" id="UP000011083"/>
    </source>
</evidence>
<accession>L8GVI4</accession>
<gene>
    <name evidence="1" type="ORF">ACA1_128230</name>
</gene>
<dbReference type="VEuPathDB" id="AmoebaDB:ACA1_128230"/>
<dbReference type="GeneID" id="14917670"/>
<sequence>MLVLGKELMNLAATSSCTAIVGFFATKCGVVLNSHFSKLLDSRYAPWMLIEFVSASGLCKALMLSGTKHFNGKVISVVQAKSVEEWEAKVKACAADQCKRANRSTETQARQLHQAEQKAHNDSAIAEYAQRAEAVAVGFSPII</sequence>
<evidence type="ECO:0000313" key="1">
    <source>
        <dbReference type="EMBL" id="ELR16957.1"/>
    </source>
</evidence>
<dbReference type="KEGG" id="acan:ACA1_128230"/>
<organism evidence="1 2">
    <name type="scientific">Acanthamoeba castellanii (strain ATCC 30010 / Neff)</name>
    <dbReference type="NCBI Taxonomy" id="1257118"/>
    <lineage>
        <taxon>Eukaryota</taxon>
        <taxon>Amoebozoa</taxon>
        <taxon>Discosea</taxon>
        <taxon>Longamoebia</taxon>
        <taxon>Centramoebida</taxon>
        <taxon>Acanthamoebidae</taxon>
        <taxon>Acanthamoeba</taxon>
    </lineage>
</organism>